<gene>
    <name evidence="1" type="ORF">DET48_1215</name>
</gene>
<protein>
    <submittedName>
        <fullName evidence="1">Uncharacterized protein</fullName>
    </submittedName>
</protein>
<name>A0A329E5V2_VIBDI</name>
<accession>A0A329E5V2</accession>
<dbReference type="RefSeq" id="WP_112404356.1">
    <property type="nucleotide sequence ID" value="NZ_QLTR01000021.1"/>
</dbReference>
<dbReference type="Proteomes" id="UP000248729">
    <property type="component" value="Unassembled WGS sequence"/>
</dbReference>
<dbReference type="AlphaFoldDB" id="A0A329E5V2"/>
<reference evidence="1 2" key="1">
    <citation type="submission" date="2018-06" db="EMBL/GenBank/DDBJ databases">
        <title>Freshwater and sediment microbial communities from various areas in North America, analyzing microbe dynamics in response to fracking.</title>
        <authorList>
            <person name="Lamendella R."/>
        </authorList>
    </citation>
    <scope>NUCLEOTIDE SEQUENCE [LARGE SCALE GENOMIC DNA]</scope>
    <source>
        <strain evidence="1 2">99A</strain>
    </source>
</reference>
<evidence type="ECO:0000313" key="2">
    <source>
        <dbReference type="Proteomes" id="UP000248729"/>
    </source>
</evidence>
<comment type="caution">
    <text evidence="1">The sequence shown here is derived from an EMBL/GenBank/DDBJ whole genome shotgun (WGS) entry which is preliminary data.</text>
</comment>
<evidence type="ECO:0000313" key="1">
    <source>
        <dbReference type="EMBL" id="RAS60500.1"/>
    </source>
</evidence>
<dbReference type="EMBL" id="QLTR01000021">
    <property type="protein sequence ID" value="RAS60500.1"/>
    <property type="molecule type" value="Genomic_DNA"/>
</dbReference>
<proteinExistence type="predicted"/>
<sequence>MAITSKSDTEILQIAIPMIDHVVKASNQRNWSQFSAYQTEQEANDPNNKASVERQWSEQKFLTSLSLDREILGVLRREDVAMIVWKQTSTEVEGDYLAIYYLKEIDQEIKEVGFVIK</sequence>
<organism evidence="1 2">
    <name type="scientific">Vibrio diazotrophicus</name>
    <dbReference type="NCBI Taxonomy" id="685"/>
    <lineage>
        <taxon>Bacteria</taxon>
        <taxon>Pseudomonadati</taxon>
        <taxon>Pseudomonadota</taxon>
        <taxon>Gammaproteobacteria</taxon>
        <taxon>Vibrionales</taxon>
        <taxon>Vibrionaceae</taxon>
        <taxon>Vibrio</taxon>
    </lineage>
</organism>